<reference evidence="1" key="1">
    <citation type="submission" date="2022-10" db="EMBL/GenBank/DDBJ databases">
        <title>The complete genomes of actinobacterial strains from the NBC collection.</title>
        <authorList>
            <person name="Joergensen T.S."/>
            <person name="Alvarez Arevalo M."/>
            <person name="Sterndorff E.B."/>
            <person name="Faurdal D."/>
            <person name="Vuksanovic O."/>
            <person name="Mourched A.-S."/>
            <person name="Charusanti P."/>
            <person name="Shaw S."/>
            <person name="Blin K."/>
            <person name="Weber T."/>
        </authorList>
    </citation>
    <scope>NUCLEOTIDE SEQUENCE</scope>
    <source>
        <strain evidence="1">NBC_00093</strain>
    </source>
</reference>
<accession>A0AAU1ZYC8</accession>
<sequence>MGFRSKAAAFLRWVGRALVAAGAIWVYVPPPGDPAEQWVLPQPPPGHPEQLRPDIPLSVEERDLARRLLNPKEIA</sequence>
<proteinExistence type="predicted"/>
<gene>
    <name evidence="1" type="ORF">OHA22_12750</name>
</gene>
<organism evidence="1">
    <name type="scientific">Streptomyces sp. NBC_00093</name>
    <dbReference type="NCBI Taxonomy" id="2975649"/>
    <lineage>
        <taxon>Bacteria</taxon>
        <taxon>Bacillati</taxon>
        <taxon>Actinomycetota</taxon>
        <taxon>Actinomycetes</taxon>
        <taxon>Kitasatosporales</taxon>
        <taxon>Streptomycetaceae</taxon>
        <taxon>Streptomyces</taxon>
    </lineage>
</organism>
<dbReference type="Pfam" id="PF19534">
    <property type="entry name" value="DUF6059"/>
    <property type="match status" value="1"/>
</dbReference>
<dbReference type="EMBL" id="CP108222">
    <property type="protein sequence ID" value="WTT16333.1"/>
    <property type="molecule type" value="Genomic_DNA"/>
</dbReference>
<evidence type="ECO:0000313" key="1">
    <source>
        <dbReference type="EMBL" id="WTT16333.1"/>
    </source>
</evidence>
<protein>
    <submittedName>
        <fullName evidence="1">Uncharacterized protein</fullName>
    </submittedName>
</protein>
<name>A0AAU1ZYC8_9ACTN</name>
<dbReference type="AlphaFoldDB" id="A0AAU1ZYC8"/>
<dbReference type="InterPro" id="IPR045701">
    <property type="entry name" value="DUF6059"/>
</dbReference>